<evidence type="ECO:0000256" key="5">
    <source>
        <dbReference type="ARBA" id="ARBA00022989"/>
    </source>
</evidence>
<evidence type="ECO:0000313" key="9">
    <source>
        <dbReference type="EMBL" id="KAF4469874.1"/>
    </source>
</evidence>
<dbReference type="PANTHER" id="PTHR11009">
    <property type="entry name" value="DER1-LIKE PROTEIN, DERLIN"/>
    <property type="match status" value="1"/>
</dbReference>
<feature type="transmembrane region" description="Helical" evidence="7">
    <location>
        <begin position="145"/>
        <end position="167"/>
    </location>
</feature>
<dbReference type="AlphaFoldDB" id="A0A8H4PBV7"/>
<keyword evidence="6 7" id="KW-0472">Membrane</keyword>
<evidence type="ECO:0000256" key="7">
    <source>
        <dbReference type="RuleBase" id="RU363059"/>
    </source>
</evidence>
<comment type="function">
    <text evidence="7">May be involved in the degradation of misfolded endoplasmic reticulum (ER) luminal proteins.</text>
</comment>
<dbReference type="SUPFAM" id="SSF144091">
    <property type="entry name" value="Rhomboid-like"/>
    <property type="match status" value="1"/>
</dbReference>
<proteinExistence type="inferred from homology"/>
<comment type="caution">
    <text evidence="7">Lacks conserved residue(s) required for the propagation of feature annotation.</text>
</comment>
<feature type="transmembrane region" description="Helical" evidence="7">
    <location>
        <begin position="97"/>
        <end position="124"/>
    </location>
</feature>
<protein>
    <recommendedName>
        <fullName evidence="7">Derlin</fullName>
    </recommendedName>
</protein>
<organism evidence="9 10">
    <name type="scientific">Fusarium albosuccineum</name>
    <dbReference type="NCBI Taxonomy" id="1237068"/>
    <lineage>
        <taxon>Eukaryota</taxon>
        <taxon>Fungi</taxon>
        <taxon>Dikarya</taxon>
        <taxon>Ascomycota</taxon>
        <taxon>Pezizomycotina</taxon>
        <taxon>Sordariomycetes</taxon>
        <taxon>Hypocreomycetidae</taxon>
        <taxon>Hypocreales</taxon>
        <taxon>Nectriaceae</taxon>
        <taxon>Fusarium</taxon>
        <taxon>Fusarium decemcellulare species complex</taxon>
    </lineage>
</organism>
<dbReference type="EMBL" id="JAADYS010000426">
    <property type="protein sequence ID" value="KAF4469874.1"/>
    <property type="molecule type" value="Genomic_DNA"/>
</dbReference>
<evidence type="ECO:0000313" key="10">
    <source>
        <dbReference type="Proteomes" id="UP000554235"/>
    </source>
</evidence>
<comment type="subcellular location">
    <subcellularLocation>
        <location evidence="1 7">Endoplasmic reticulum membrane</location>
        <topology evidence="1 7">Multi-pass membrane protein</topology>
    </subcellularLocation>
</comment>
<evidence type="ECO:0000256" key="8">
    <source>
        <dbReference type="SAM" id="MobiDB-lite"/>
    </source>
</evidence>
<keyword evidence="4 7" id="KW-0256">Endoplasmic reticulum</keyword>
<dbReference type="OrthoDB" id="19102at2759"/>
<evidence type="ECO:0000256" key="1">
    <source>
        <dbReference type="ARBA" id="ARBA00004477"/>
    </source>
</evidence>
<dbReference type="Pfam" id="PF04511">
    <property type="entry name" value="DER1"/>
    <property type="match status" value="1"/>
</dbReference>
<evidence type="ECO:0000256" key="6">
    <source>
        <dbReference type="ARBA" id="ARBA00023136"/>
    </source>
</evidence>
<feature type="transmembrane region" description="Helical" evidence="7">
    <location>
        <begin position="20"/>
        <end position="42"/>
    </location>
</feature>
<name>A0A8H4PBV7_9HYPO</name>
<comment type="caution">
    <text evidence="9">The sequence shown here is derived from an EMBL/GenBank/DDBJ whole genome shotgun (WGS) entry which is preliminary data.</text>
</comment>
<evidence type="ECO:0000256" key="3">
    <source>
        <dbReference type="ARBA" id="ARBA00022692"/>
    </source>
</evidence>
<dbReference type="InterPro" id="IPR035952">
    <property type="entry name" value="Rhomboid-like_sf"/>
</dbReference>
<feature type="region of interest" description="Disordered" evidence="8">
    <location>
        <begin position="221"/>
        <end position="257"/>
    </location>
</feature>
<sequence length="257" mass="28884">MADNVLAAYWEMPAVARTLVTATVVLSGTCLARILSLGLFIHHPFYLWQFPPQIWRLVTCFFLSDHPISLLMDSYFLYRYCVSMEMGNPRFPRKVDLVWYILFICGTILMIDYVLGLTSFMFLNGLIIAMVYTVTQEQRGMKTQYFVLTIPSQMLPYCMILVALLMAPGKAVVEVEGLVAAHLFNFLTRIWPEFGDGPRLLRTPAWLESLVPTPRVAQRGYGTAVRPGNAPTGRTTGASTGPLPDSWKTRGPGHRLG</sequence>
<comment type="similarity">
    <text evidence="2 7">Belongs to the derlin family.</text>
</comment>
<evidence type="ECO:0000256" key="4">
    <source>
        <dbReference type="ARBA" id="ARBA00022824"/>
    </source>
</evidence>
<dbReference type="GO" id="GO:0005789">
    <property type="term" value="C:endoplasmic reticulum membrane"/>
    <property type="evidence" value="ECO:0007669"/>
    <property type="project" value="UniProtKB-SubCell"/>
</dbReference>
<keyword evidence="5 7" id="KW-1133">Transmembrane helix</keyword>
<accession>A0A8H4PBV7</accession>
<keyword evidence="3 7" id="KW-0812">Transmembrane</keyword>
<gene>
    <name evidence="9" type="ORF">FALBO_3222</name>
</gene>
<reference evidence="9 10" key="1">
    <citation type="submission" date="2020-01" db="EMBL/GenBank/DDBJ databases">
        <title>Identification and distribution of gene clusters putatively required for synthesis of sphingolipid metabolism inhibitors in phylogenetically diverse species of the filamentous fungus Fusarium.</title>
        <authorList>
            <person name="Kim H.-S."/>
            <person name="Busman M."/>
            <person name="Brown D.W."/>
            <person name="Divon H."/>
            <person name="Uhlig S."/>
            <person name="Proctor R.H."/>
        </authorList>
    </citation>
    <scope>NUCLEOTIDE SEQUENCE [LARGE SCALE GENOMIC DNA]</scope>
    <source>
        <strain evidence="9 10">NRRL 20459</strain>
    </source>
</reference>
<dbReference type="InterPro" id="IPR007599">
    <property type="entry name" value="DER1"/>
</dbReference>
<dbReference type="GO" id="GO:0006950">
    <property type="term" value="P:response to stress"/>
    <property type="evidence" value="ECO:0007669"/>
    <property type="project" value="UniProtKB-ARBA"/>
</dbReference>
<evidence type="ECO:0000256" key="2">
    <source>
        <dbReference type="ARBA" id="ARBA00008917"/>
    </source>
</evidence>
<keyword evidence="10" id="KW-1185">Reference proteome</keyword>
<dbReference type="Proteomes" id="UP000554235">
    <property type="component" value="Unassembled WGS sequence"/>
</dbReference>